<keyword evidence="1 5" id="KW-0820">tRNA-binding</keyword>
<sequence>MALDGAFLCTIRKEIEDALGSRIDRIYQPSREEICLLLRSKGWSGKLLLSAAADSPRIHFTTQEIENPKSPPMFCMLLRKHLSGAKLTAVRQLGMDRILYLDFDTRNEFGDPVTVTVAIEIMSRYSNIIIIDGEGKVLDSIKRVDPEMSRVRTVLPGVVYQAPPAQGKLNLLDTSPEQMGQIKEAILTAKGVDLSKAILAAFEGFSPVLARELTFDICGSTELNKLEMTDEQWGLLYSRLYALKSGLETGENDYCMLCEESGRPKEFSFVQLGQYGSLYTVRSFESPSALLDGYYSERVRMERMKQRSSDLLKLLTTHSERLTRKIALQKEELAQCAERDTLKEKGDLLSSYIYLVKKSDREVTVQDFYHEGAEVTIQLDPALTPVQNVQKYYKEYRKAATAEKLLTGFIDEAEKELTYIDSVYDAVSRTSGESELLEIRQELSEQGYLKRYSAKNSKFVKAQPPLRYRSSDGYLIWCGRNNKQNDKLTLKEARPDDIWFHTKDFPGSHVILVTEGTPLDDIPIRTVEEAAMIAAYNSRARSAALVPVQYIQARQVRKPGGAKPGMVIFDHYFVLYITPDEEKVNAMLESR</sequence>
<dbReference type="EMBL" id="DVLW01000012">
    <property type="protein sequence ID" value="HIT93612.1"/>
    <property type="molecule type" value="Genomic_DNA"/>
</dbReference>
<dbReference type="PANTHER" id="PTHR15239">
    <property type="entry name" value="NUCLEAR EXPORT MEDIATOR FACTOR NEMF"/>
    <property type="match status" value="1"/>
</dbReference>
<dbReference type="GO" id="GO:1990112">
    <property type="term" value="C:RQC complex"/>
    <property type="evidence" value="ECO:0007669"/>
    <property type="project" value="TreeGrafter"/>
</dbReference>
<evidence type="ECO:0000256" key="5">
    <source>
        <dbReference type="HAMAP-Rule" id="MF_00844"/>
    </source>
</evidence>
<evidence type="ECO:0000259" key="6">
    <source>
        <dbReference type="Pfam" id="PF05670"/>
    </source>
</evidence>
<reference evidence="7" key="1">
    <citation type="submission" date="2020-10" db="EMBL/GenBank/DDBJ databases">
        <authorList>
            <person name="Gilroy R."/>
        </authorList>
    </citation>
    <scope>NUCLEOTIDE SEQUENCE</scope>
    <source>
        <strain evidence="7">ChiBcec7-5410</strain>
    </source>
</reference>
<keyword evidence="3 5" id="KW-0694">RNA-binding</keyword>
<name>A0A9D1KS19_9FIRM</name>
<comment type="caution">
    <text evidence="7">The sequence shown here is derived from an EMBL/GenBank/DDBJ whole genome shotgun (WGS) entry which is preliminary data.</text>
</comment>
<dbReference type="Pfam" id="PF05670">
    <property type="entry name" value="NFACT-R_1"/>
    <property type="match status" value="1"/>
</dbReference>
<dbReference type="GO" id="GO:0072344">
    <property type="term" value="P:rescue of stalled ribosome"/>
    <property type="evidence" value="ECO:0007669"/>
    <property type="project" value="UniProtKB-UniRule"/>
</dbReference>
<dbReference type="GO" id="GO:0000049">
    <property type="term" value="F:tRNA binding"/>
    <property type="evidence" value="ECO:0007669"/>
    <property type="project" value="UniProtKB-UniRule"/>
</dbReference>
<accession>A0A9D1KS19</accession>
<evidence type="ECO:0000313" key="7">
    <source>
        <dbReference type="EMBL" id="HIT93612.1"/>
    </source>
</evidence>
<dbReference type="Pfam" id="PF05833">
    <property type="entry name" value="NFACT_N"/>
    <property type="match status" value="1"/>
</dbReference>
<comment type="similarity">
    <text evidence="5">Belongs to the NEMF family.</text>
</comment>
<comment type="function">
    <text evidence="5">Key component of the ribosome quality control system (RQC), a ribosome-associated complex that mediates the extraction of incompletely synthesized nascent chains from stalled ribosomes and their subsequent degradation. RqcH recruits Ala-charged tRNA, and with RqcP directs the elongation of stalled nascent chains on 50S ribosomal subunits, leading to non-templated C-terminal alanine extensions (Ala tail). The Ala tail promotes nascent chain degradation. May add between 1 and at least 8 Ala residues. Binds to stalled 50S ribosomal subunits.</text>
</comment>
<reference evidence="7" key="2">
    <citation type="journal article" date="2021" name="PeerJ">
        <title>Extensive microbial diversity within the chicken gut microbiome revealed by metagenomics and culture.</title>
        <authorList>
            <person name="Gilroy R."/>
            <person name="Ravi A."/>
            <person name="Getino M."/>
            <person name="Pursley I."/>
            <person name="Horton D.L."/>
            <person name="Alikhan N.F."/>
            <person name="Baker D."/>
            <person name="Gharbi K."/>
            <person name="Hall N."/>
            <person name="Watson M."/>
            <person name="Adriaenssens E.M."/>
            <person name="Foster-Nyarko E."/>
            <person name="Jarju S."/>
            <person name="Secka A."/>
            <person name="Antonio M."/>
            <person name="Oren A."/>
            <person name="Chaudhuri R.R."/>
            <person name="La Ragione R."/>
            <person name="Hildebrand F."/>
            <person name="Pallen M.J."/>
        </authorList>
    </citation>
    <scope>NUCLEOTIDE SEQUENCE</scope>
    <source>
        <strain evidence="7">ChiBcec7-5410</strain>
    </source>
</reference>
<feature type="domain" description="NFACT RNA-binding" evidence="6">
    <location>
        <begin position="467"/>
        <end position="568"/>
    </location>
</feature>
<dbReference type="Proteomes" id="UP000824160">
    <property type="component" value="Unassembled WGS sequence"/>
</dbReference>
<keyword evidence="4 5" id="KW-0648">Protein biosynthesis</keyword>
<protein>
    <recommendedName>
        <fullName evidence="5">Rqc2 homolog RqcH</fullName>
        <shortName evidence="5">RqcH</shortName>
    </recommendedName>
</protein>
<dbReference type="InterPro" id="IPR008532">
    <property type="entry name" value="NFACT_RNA-bd"/>
</dbReference>
<dbReference type="InterPro" id="IPR043682">
    <property type="entry name" value="RqcH_bacterial"/>
</dbReference>
<dbReference type="InterPro" id="IPR051608">
    <property type="entry name" value="RQC_Subunit_NEMF"/>
</dbReference>
<keyword evidence="2 5" id="KW-0699">rRNA-binding</keyword>
<evidence type="ECO:0000256" key="4">
    <source>
        <dbReference type="ARBA" id="ARBA00022917"/>
    </source>
</evidence>
<evidence type="ECO:0000313" key="8">
    <source>
        <dbReference type="Proteomes" id="UP000824160"/>
    </source>
</evidence>
<dbReference type="Gene3D" id="2.30.310.10">
    <property type="entry name" value="ibrinogen binding protein from staphylococcus aureus domain"/>
    <property type="match status" value="1"/>
</dbReference>
<gene>
    <name evidence="5" type="primary">rqcH</name>
    <name evidence="7" type="ORF">IAC43_00340</name>
</gene>
<organism evidence="7 8">
    <name type="scientific">Candidatus Faecivivens stercoripullorum</name>
    <dbReference type="NCBI Taxonomy" id="2840805"/>
    <lineage>
        <taxon>Bacteria</taxon>
        <taxon>Bacillati</taxon>
        <taxon>Bacillota</taxon>
        <taxon>Clostridia</taxon>
        <taxon>Eubacteriales</taxon>
        <taxon>Oscillospiraceae</taxon>
        <taxon>Oscillospiraceae incertae sedis</taxon>
        <taxon>Candidatus Faecivivens</taxon>
    </lineage>
</organism>
<dbReference type="AlphaFoldDB" id="A0A9D1KS19"/>
<evidence type="ECO:0000256" key="1">
    <source>
        <dbReference type="ARBA" id="ARBA00022555"/>
    </source>
</evidence>
<dbReference type="GO" id="GO:0019843">
    <property type="term" value="F:rRNA binding"/>
    <property type="evidence" value="ECO:0007669"/>
    <property type="project" value="UniProtKB-UniRule"/>
</dbReference>
<evidence type="ECO:0000256" key="3">
    <source>
        <dbReference type="ARBA" id="ARBA00022884"/>
    </source>
</evidence>
<dbReference type="HAMAP" id="MF_00844_B">
    <property type="entry name" value="RqcH_B"/>
    <property type="match status" value="1"/>
</dbReference>
<proteinExistence type="inferred from homology"/>
<evidence type="ECO:0000256" key="2">
    <source>
        <dbReference type="ARBA" id="ARBA00022730"/>
    </source>
</evidence>
<dbReference type="GO" id="GO:0043023">
    <property type="term" value="F:ribosomal large subunit binding"/>
    <property type="evidence" value="ECO:0007669"/>
    <property type="project" value="UniProtKB-UniRule"/>
</dbReference>
<dbReference type="PANTHER" id="PTHR15239:SF6">
    <property type="entry name" value="RIBOSOME QUALITY CONTROL COMPLEX SUBUNIT NEMF"/>
    <property type="match status" value="1"/>
</dbReference>
<comment type="subunit">
    <text evidence="5">Associates with stalled 50S ribosomal subunits. Binds to RqcP.</text>
</comment>
<dbReference type="FunFam" id="2.30.310.10:FF:000004">
    <property type="entry name" value="Fibronectin-binding protein A"/>
    <property type="match status" value="1"/>
</dbReference>